<feature type="region of interest" description="Disordered" evidence="1">
    <location>
        <begin position="187"/>
        <end position="253"/>
    </location>
</feature>
<proteinExistence type="predicted"/>
<dbReference type="AlphaFoldDB" id="A0A5S4UYQ7"/>
<name>A0A5S4UYQ7_9MICO</name>
<feature type="compositionally biased region" description="Gly residues" evidence="1">
    <location>
        <begin position="212"/>
        <end position="221"/>
    </location>
</feature>
<feature type="compositionally biased region" description="Gly residues" evidence="1">
    <location>
        <begin position="231"/>
        <end position="253"/>
    </location>
</feature>
<evidence type="ECO:0000256" key="1">
    <source>
        <dbReference type="SAM" id="MobiDB-lite"/>
    </source>
</evidence>
<feature type="compositionally biased region" description="Polar residues" evidence="1">
    <location>
        <begin position="1"/>
        <end position="10"/>
    </location>
</feature>
<dbReference type="EMBL" id="VSSB01000002">
    <property type="protein sequence ID" value="TYL50261.1"/>
    <property type="molecule type" value="Genomic_DNA"/>
</dbReference>
<gene>
    <name evidence="2" type="ORF">FYC51_13640</name>
</gene>
<evidence type="ECO:0000313" key="2">
    <source>
        <dbReference type="EMBL" id="TYL50261.1"/>
    </source>
</evidence>
<comment type="caution">
    <text evidence="2">The sequence shown here is derived from an EMBL/GenBank/DDBJ whole genome shotgun (WGS) entry which is preliminary data.</text>
</comment>
<dbReference type="Proteomes" id="UP000325243">
    <property type="component" value="Unassembled WGS sequence"/>
</dbReference>
<protein>
    <recommendedName>
        <fullName evidence="4">DUF3618 domain-containing protein</fullName>
    </recommendedName>
</protein>
<accession>A0A5S4UYQ7</accession>
<organism evidence="2 3">
    <name type="scientific">Agromyces mariniharenae</name>
    <dbReference type="NCBI Taxonomy" id="2604423"/>
    <lineage>
        <taxon>Bacteria</taxon>
        <taxon>Bacillati</taxon>
        <taxon>Actinomycetota</taxon>
        <taxon>Actinomycetes</taxon>
        <taxon>Micrococcales</taxon>
        <taxon>Microbacteriaceae</taxon>
        <taxon>Agromyces</taxon>
    </lineage>
</organism>
<dbReference type="RefSeq" id="WP_148734363.1">
    <property type="nucleotide sequence ID" value="NZ_VSSB01000002.1"/>
</dbReference>
<evidence type="ECO:0008006" key="4">
    <source>
        <dbReference type="Google" id="ProtNLM"/>
    </source>
</evidence>
<keyword evidence="3" id="KW-1185">Reference proteome</keyword>
<sequence length="253" mass="25465">MTNSYPSNTPGGVPAADTTPEQSGDLRDDVSTLASDAGDAGRHVVDVAKDETRSVASETKHQARRFLGQVGDELSTQAATQQTRLAGGLRSAGSEFSEMANASTSSGYASELVRGAGERADSVARWLEQRDPRSVLEEVKGFARRRPGVFIAIAIGAGVLAGRVTRAIMSPPDEEGSAGRRAMTTGRADFTAPPVPPVREVQPPATTTVGTGYTGSTGTGTTGAATIGTGTIPGTGVGGAGGGTYGSPGTGGA</sequence>
<evidence type="ECO:0000313" key="3">
    <source>
        <dbReference type="Proteomes" id="UP000325243"/>
    </source>
</evidence>
<feature type="compositionally biased region" description="Low complexity" evidence="1">
    <location>
        <begin position="198"/>
        <end position="211"/>
    </location>
</feature>
<feature type="region of interest" description="Disordered" evidence="1">
    <location>
        <begin position="1"/>
        <end position="46"/>
    </location>
</feature>
<reference evidence="2 3" key="1">
    <citation type="submission" date="2019-08" db="EMBL/GenBank/DDBJ databases">
        <authorList>
            <person name="Hu J."/>
        </authorList>
    </citation>
    <scope>NUCLEOTIDE SEQUENCE [LARGE SCALE GENOMIC DNA]</scope>
    <source>
        <strain evidence="2 3">NEAU-184</strain>
    </source>
</reference>